<reference evidence="10" key="1">
    <citation type="journal article" date="2017" name="Front. Plant Sci.">
        <title>Climate Clever Clovers: New Paradigm to Reduce the Environmental Footprint of Ruminants by Breeding Low Methanogenic Forages Utilizing Haplotype Variation.</title>
        <authorList>
            <person name="Kaur P."/>
            <person name="Appels R."/>
            <person name="Bayer P.E."/>
            <person name="Keeble-Gagnere G."/>
            <person name="Wang J."/>
            <person name="Hirakawa H."/>
            <person name="Shirasawa K."/>
            <person name="Vercoe P."/>
            <person name="Stefanova K."/>
            <person name="Durmic Z."/>
            <person name="Nichols P."/>
            <person name="Revell C."/>
            <person name="Isobe S.N."/>
            <person name="Edwards D."/>
            <person name="Erskine W."/>
        </authorList>
    </citation>
    <scope>NUCLEOTIDE SEQUENCE [LARGE SCALE GENOMIC DNA]</scope>
    <source>
        <strain evidence="10">cv. Daliak</strain>
    </source>
</reference>
<keyword evidence="4 7" id="KW-0812">Transmembrane</keyword>
<dbReference type="InterPro" id="IPR036259">
    <property type="entry name" value="MFS_trans_sf"/>
</dbReference>
<feature type="transmembrane region" description="Helical" evidence="7">
    <location>
        <begin position="73"/>
        <end position="99"/>
    </location>
</feature>
<evidence type="ECO:0000256" key="7">
    <source>
        <dbReference type="SAM" id="Phobius"/>
    </source>
</evidence>
<proteinExistence type="inferred from homology"/>
<dbReference type="InterPro" id="IPR005828">
    <property type="entry name" value="MFS_sugar_transport-like"/>
</dbReference>
<evidence type="ECO:0000313" key="10">
    <source>
        <dbReference type="Proteomes" id="UP000242715"/>
    </source>
</evidence>
<dbReference type="EMBL" id="DF973613">
    <property type="protein sequence ID" value="GAU35999.1"/>
    <property type="molecule type" value="Genomic_DNA"/>
</dbReference>
<dbReference type="InterPro" id="IPR020846">
    <property type="entry name" value="MFS_dom"/>
</dbReference>
<dbReference type="Proteomes" id="UP000242715">
    <property type="component" value="Unassembled WGS sequence"/>
</dbReference>
<dbReference type="AlphaFoldDB" id="A0A2Z6NWS1"/>
<feature type="transmembrane region" description="Helical" evidence="7">
    <location>
        <begin position="105"/>
        <end position="123"/>
    </location>
</feature>
<feature type="transmembrane region" description="Helical" evidence="7">
    <location>
        <begin position="36"/>
        <end position="61"/>
    </location>
</feature>
<evidence type="ECO:0000259" key="8">
    <source>
        <dbReference type="PROSITE" id="PS50850"/>
    </source>
</evidence>
<accession>A0A2Z6NWS1</accession>
<keyword evidence="3" id="KW-0813">Transport</keyword>
<comment type="similarity">
    <text evidence="2">Belongs to the major facilitator superfamily. Sugar transporter (TC 2.A.1.1) family.</text>
</comment>
<sequence length="140" mass="15220">MQLSSSVMTISLLLIATAFYLQGVVRKGSDLHQMMAMISLVGLLALVIGFSLGVGPIPWLIMSEILPPNIKGLAGSAATFLNWFTASVVTLTAHFLLSWSNAGTFTIYAIFSAINVAFILLWVPETKDRTLEEIQASFIR</sequence>
<keyword evidence="5 7" id="KW-1133">Transmembrane helix</keyword>
<gene>
    <name evidence="9" type="ORF">TSUD_211360</name>
</gene>
<evidence type="ECO:0000256" key="1">
    <source>
        <dbReference type="ARBA" id="ARBA00004141"/>
    </source>
</evidence>
<dbReference type="Pfam" id="PF00083">
    <property type="entry name" value="Sugar_tr"/>
    <property type="match status" value="1"/>
</dbReference>
<dbReference type="InterPro" id="IPR050549">
    <property type="entry name" value="MFS_Trehalose_Transporter"/>
</dbReference>
<dbReference type="SUPFAM" id="SSF103473">
    <property type="entry name" value="MFS general substrate transporter"/>
    <property type="match status" value="1"/>
</dbReference>
<dbReference type="PROSITE" id="PS50850">
    <property type="entry name" value="MFS"/>
    <property type="match status" value="1"/>
</dbReference>
<keyword evidence="6 7" id="KW-0472">Membrane</keyword>
<dbReference type="PANTHER" id="PTHR48021:SF58">
    <property type="entry name" value="SUGAR PORTER (SP) FAMILY MFS TRANSPORTER"/>
    <property type="match status" value="1"/>
</dbReference>
<comment type="subcellular location">
    <subcellularLocation>
        <location evidence="1">Membrane</location>
        <topology evidence="1">Multi-pass membrane protein</topology>
    </subcellularLocation>
</comment>
<organism evidence="9 10">
    <name type="scientific">Trifolium subterraneum</name>
    <name type="common">Subterranean clover</name>
    <dbReference type="NCBI Taxonomy" id="3900"/>
    <lineage>
        <taxon>Eukaryota</taxon>
        <taxon>Viridiplantae</taxon>
        <taxon>Streptophyta</taxon>
        <taxon>Embryophyta</taxon>
        <taxon>Tracheophyta</taxon>
        <taxon>Spermatophyta</taxon>
        <taxon>Magnoliopsida</taxon>
        <taxon>eudicotyledons</taxon>
        <taxon>Gunneridae</taxon>
        <taxon>Pentapetalae</taxon>
        <taxon>rosids</taxon>
        <taxon>fabids</taxon>
        <taxon>Fabales</taxon>
        <taxon>Fabaceae</taxon>
        <taxon>Papilionoideae</taxon>
        <taxon>50 kb inversion clade</taxon>
        <taxon>NPAAA clade</taxon>
        <taxon>Hologalegina</taxon>
        <taxon>IRL clade</taxon>
        <taxon>Trifolieae</taxon>
        <taxon>Trifolium</taxon>
    </lineage>
</organism>
<evidence type="ECO:0000313" key="9">
    <source>
        <dbReference type="EMBL" id="GAU35999.1"/>
    </source>
</evidence>
<keyword evidence="10" id="KW-1185">Reference proteome</keyword>
<evidence type="ECO:0000256" key="6">
    <source>
        <dbReference type="ARBA" id="ARBA00023136"/>
    </source>
</evidence>
<evidence type="ECO:0000256" key="2">
    <source>
        <dbReference type="ARBA" id="ARBA00010992"/>
    </source>
</evidence>
<name>A0A2Z6NWS1_TRISU</name>
<evidence type="ECO:0000256" key="4">
    <source>
        <dbReference type="ARBA" id="ARBA00022692"/>
    </source>
</evidence>
<dbReference type="OrthoDB" id="1429847at2759"/>
<protein>
    <recommendedName>
        <fullName evidence="8">Major facilitator superfamily (MFS) profile domain-containing protein</fullName>
    </recommendedName>
</protein>
<evidence type="ECO:0000256" key="5">
    <source>
        <dbReference type="ARBA" id="ARBA00022989"/>
    </source>
</evidence>
<dbReference type="Gene3D" id="1.20.1250.20">
    <property type="entry name" value="MFS general substrate transporter like domains"/>
    <property type="match status" value="1"/>
</dbReference>
<feature type="domain" description="Major facilitator superfamily (MFS) profile" evidence="8">
    <location>
        <begin position="1"/>
        <end position="127"/>
    </location>
</feature>
<keyword evidence="3" id="KW-0762">Sugar transport</keyword>
<evidence type="ECO:0000256" key="3">
    <source>
        <dbReference type="ARBA" id="ARBA00022597"/>
    </source>
</evidence>
<dbReference type="GO" id="GO:0022857">
    <property type="term" value="F:transmembrane transporter activity"/>
    <property type="evidence" value="ECO:0007669"/>
    <property type="project" value="InterPro"/>
</dbReference>
<dbReference type="GO" id="GO:0016020">
    <property type="term" value="C:membrane"/>
    <property type="evidence" value="ECO:0007669"/>
    <property type="project" value="UniProtKB-SubCell"/>
</dbReference>
<dbReference type="PANTHER" id="PTHR48021">
    <property type="match status" value="1"/>
</dbReference>